<evidence type="ECO:0000256" key="1">
    <source>
        <dbReference type="SAM" id="MobiDB-lite"/>
    </source>
</evidence>
<proteinExistence type="predicted"/>
<feature type="domain" description="Smr" evidence="2">
    <location>
        <begin position="119"/>
        <end position="202"/>
    </location>
</feature>
<dbReference type="AlphaFoldDB" id="A0A858PYL6"/>
<sequence>MKAGNGGEKSTNNSDSCWEDIKKSVSPIKQRGKVVCCSVPTEPFSTVEFAKKSRRSVHAPLDPSRNHKTTSAHLQYGSSHEKLTKPQFLCSEERGILSGIDWGTKTRIDRGKYKIDATIDLHGYGTNVAYDLLVDFVIDSYERSRKCILVITGWGSKSAGENALRSNLHHWLQSDQIVNLILYYKQATPAHGGKGAFYVLLRKNKQKRISPNGYKEDL</sequence>
<dbReference type="SUPFAM" id="SSF160443">
    <property type="entry name" value="SMR domain-like"/>
    <property type="match status" value="1"/>
</dbReference>
<evidence type="ECO:0000313" key="3">
    <source>
        <dbReference type="EMBL" id="QJC27664.1"/>
    </source>
</evidence>
<dbReference type="Proteomes" id="UP000500930">
    <property type="component" value="Chromosome"/>
</dbReference>
<dbReference type="InterPro" id="IPR002625">
    <property type="entry name" value="Smr_dom"/>
</dbReference>
<dbReference type="Pfam" id="PF01713">
    <property type="entry name" value="Smr"/>
    <property type="match status" value="1"/>
</dbReference>
<name>A0A858PYL6_9RICK</name>
<gene>
    <name evidence="3" type="ORF">ANPL_02010</name>
</gene>
<organism evidence="3 4">
    <name type="scientific">Anaplasma platys</name>
    <dbReference type="NCBI Taxonomy" id="949"/>
    <lineage>
        <taxon>Bacteria</taxon>
        <taxon>Pseudomonadati</taxon>
        <taxon>Pseudomonadota</taxon>
        <taxon>Alphaproteobacteria</taxon>
        <taxon>Rickettsiales</taxon>
        <taxon>Anaplasmataceae</taxon>
        <taxon>Anaplasma</taxon>
    </lineage>
</organism>
<dbReference type="InterPro" id="IPR036063">
    <property type="entry name" value="Smr_dom_sf"/>
</dbReference>
<protein>
    <recommendedName>
        <fullName evidence="2">Smr domain-containing protein</fullName>
    </recommendedName>
</protein>
<reference evidence="3 4" key="1">
    <citation type="journal article" date="2020" name="Pathogens">
        <title>First Whole Genome Sequence of Anaplasma platys, an Obligate Intracellular Rickettsial Pathogen of Dogs.</title>
        <authorList>
            <person name="Llanes A."/>
            <person name="Rajeev S."/>
        </authorList>
    </citation>
    <scope>NUCLEOTIDE SEQUENCE [LARGE SCALE GENOMIC DNA]</scope>
    <source>
        <strain evidence="3 4">S3</strain>
    </source>
</reference>
<accession>A0A858PYL6</accession>
<dbReference type="Gene3D" id="3.30.1370.110">
    <property type="match status" value="1"/>
</dbReference>
<feature type="region of interest" description="Disordered" evidence="1">
    <location>
        <begin position="55"/>
        <end position="76"/>
    </location>
</feature>
<dbReference type="PANTHER" id="PTHR35562">
    <property type="entry name" value="DNA ENDONUCLEASE SMRA-RELATED"/>
    <property type="match status" value="1"/>
</dbReference>
<dbReference type="KEGG" id="aplt:ANPL_02010"/>
<evidence type="ECO:0000313" key="4">
    <source>
        <dbReference type="Proteomes" id="UP000500930"/>
    </source>
</evidence>
<dbReference type="PANTHER" id="PTHR35562:SF2">
    <property type="entry name" value="DNA ENDONUCLEASE SMRA-RELATED"/>
    <property type="match status" value="1"/>
</dbReference>
<dbReference type="SMART" id="SM00463">
    <property type="entry name" value="SMR"/>
    <property type="match status" value="1"/>
</dbReference>
<dbReference type="RefSeq" id="WP_169193296.1">
    <property type="nucleotide sequence ID" value="NZ_CP046391.1"/>
</dbReference>
<evidence type="ECO:0000259" key="2">
    <source>
        <dbReference type="PROSITE" id="PS50828"/>
    </source>
</evidence>
<dbReference type="PROSITE" id="PS50828">
    <property type="entry name" value="SMR"/>
    <property type="match status" value="1"/>
</dbReference>
<keyword evidence="4" id="KW-1185">Reference proteome</keyword>
<dbReference type="EMBL" id="CP046391">
    <property type="protein sequence ID" value="QJC27664.1"/>
    <property type="molecule type" value="Genomic_DNA"/>
</dbReference>